<dbReference type="Proteomes" id="UP000887226">
    <property type="component" value="Unassembled WGS sequence"/>
</dbReference>
<dbReference type="OrthoDB" id="408177at2759"/>
<dbReference type="PANTHER" id="PTHR44845">
    <property type="entry name" value="CARRIER DOMAIN-CONTAINING PROTEIN"/>
    <property type="match status" value="1"/>
</dbReference>
<dbReference type="Gene3D" id="3.40.50.12780">
    <property type="entry name" value="N-terminal domain of ligase-like"/>
    <property type="match status" value="1"/>
</dbReference>
<dbReference type="PRINTS" id="PR00081">
    <property type="entry name" value="GDHRDH"/>
</dbReference>
<dbReference type="PROSITE" id="PS00012">
    <property type="entry name" value="PHOSPHOPANTETHEINE"/>
    <property type="match status" value="1"/>
</dbReference>
<evidence type="ECO:0000313" key="6">
    <source>
        <dbReference type="EMBL" id="KAG9240803.1"/>
    </source>
</evidence>
<dbReference type="InterPro" id="IPR045851">
    <property type="entry name" value="AMP-bd_C_sf"/>
</dbReference>
<dbReference type="SUPFAM" id="SSF51735">
    <property type="entry name" value="NAD(P)-binding Rossmann-fold domains"/>
    <property type="match status" value="2"/>
</dbReference>
<dbReference type="SMART" id="SM00822">
    <property type="entry name" value="PKS_KR"/>
    <property type="match status" value="1"/>
</dbReference>
<evidence type="ECO:0000256" key="1">
    <source>
        <dbReference type="ARBA" id="ARBA00022450"/>
    </source>
</evidence>
<feature type="domain" description="Carrier" evidence="5">
    <location>
        <begin position="560"/>
        <end position="637"/>
    </location>
</feature>
<proteinExistence type="inferred from homology"/>
<dbReference type="Pfam" id="PF00550">
    <property type="entry name" value="PP-binding"/>
    <property type="match status" value="1"/>
</dbReference>
<evidence type="ECO:0000259" key="5">
    <source>
        <dbReference type="PROSITE" id="PS50075"/>
    </source>
</evidence>
<keyword evidence="3" id="KW-0560">Oxidoreductase</keyword>
<dbReference type="SMART" id="SM00823">
    <property type="entry name" value="PKS_PP"/>
    <property type="match status" value="1"/>
</dbReference>
<keyword evidence="2" id="KW-0597">Phosphoprotein</keyword>
<dbReference type="SUPFAM" id="SSF56801">
    <property type="entry name" value="Acetyl-CoA synthetase-like"/>
    <property type="match status" value="1"/>
</dbReference>
<protein>
    <submittedName>
        <fullName evidence="6">Linear gramicidin synthetase subunit C</fullName>
    </submittedName>
</protein>
<dbReference type="PROSITE" id="PS50075">
    <property type="entry name" value="CARRIER"/>
    <property type="match status" value="1"/>
</dbReference>
<evidence type="ECO:0000313" key="7">
    <source>
        <dbReference type="Proteomes" id="UP000887226"/>
    </source>
</evidence>
<dbReference type="PROSITE" id="PS00455">
    <property type="entry name" value="AMP_BINDING"/>
    <property type="match status" value="1"/>
</dbReference>
<dbReference type="InterPro" id="IPR042099">
    <property type="entry name" value="ANL_N_sf"/>
</dbReference>
<keyword evidence="1" id="KW-0596">Phosphopantetheine</keyword>
<dbReference type="InterPro" id="IPR036291">
    <property type="entry name" value="NAD(P)-bd_dom_sf"/>
</dbReference>
<dbReference type="Pfam" id="PF00106">
    <property type="entry name" value="adh_short"/>
    <property type="match status" value="1"/>
</dbReference>
<dbReference type="NCBIfam" id="TIGR01746">
    <property type="entry name" value="Thioester-redct"/>
    <property type="match status" value="1"/>
</dbReference>
<dbReference type="Gene3D" id="1.10.1200.10">
    <property type="entry name" value="ACP-like"/>
    <property type="match status" value="1"/>
</dbReference>
<evidence type="ECO:0000256" key="3">
    <source>
        <dbReference type="ARBA" id="ARBA00023002"/>
    </source>
</evidence>
<reference evidence="6" key="1">
    <citation type="journal article" date="2021" name="IMA Fungus">
        <title>Genomic characterization of three marine fungi, including Emericellopsis atlantica sp. nov. with signatures of a generalist lifestyle and marine biomass degradation.</title>
        <authorList>
            <person name="Hagestad O.C."/>
            <person name="Hou L."/>
            <person name="Andersen J.H."/>
            <person name="Hansen E.H."/>
            <person name="Altermark B."/>
            <person name="Li C."/>
            <person name="Kuhnert E."/>
            <person name="Cox R.J."/>
            <person name="Crous P.W."/>
            <person name="Spatafora J.W."/>
            <person name="Lail K."/>
            <person name="Amirebrahimi M."/>
            <person name="Lipzen A."/>
            <person name="Pangilinan J."/>
            <person name="Andreopoulos W."/>
            <person name="Hayes R.D."/>
            <person name="Ng V."/>
            <person name="Grigoriev I.V."/>
            <person name="Jackson S.A."/>
            <person name="Sutton T.D.S."/>
            <person name="Dobson A.D.W."/>
            <person name="Rama T."/>
        </authorList>
    </citation>
    <scope>NUCLEOTIDE SEQUENCE</scope>
    <source>
        <strain evidence="6">TRa3180A</strain>
    </source>
</reference>
<dbReference type="InterPro" id="IPR036736">
    <property type="entry name" value="ACP-like_sf"/>
</dbReference>
<dbReference type="InterPro" id="IPR010080">
    <property type="entry name" value="Thioester_reductase-like_dom"/>
</dbReference>
<comment type="similarity">
    <text evidence="4">Belongs to the NRP synthetase family.</text>
</comment>
<gene>
    <name evidence="6" type="ORF">BJ878DRAFT_545871</name>
</gene>
<evidence type="ECO:0000256" key="4">
    <source>
        <dbReference type="ARBA" id="ARBA00029454"/>
    </source>
</evidence>
<dbReference type="InterPro" id="IPR006162">
    <property type="entry name" value="Ppantetheine_attach_site"/>
</dbReference>
<sequence>MAQLNGASFLGGLQPAHANKSIQKIETTPVIDISKDLSALVTQQIKTVPDAIALEDDTKTWTYAQLDKEVGTLADHLRSHGVCGNTLIGVLLGRSGDYVIACLAALRAGGAFLVLELAYPPGLLADVIEDAKPLVIVTNTSHVGQIKADIPLVVLDEPFKTIENKGELAPLPADDDLDRLAFVSYSSGTTGRPKGIANPHRAPVLSYDIRFRLSDLGPGDRVACNVFFIWEMLRPLLRGATVVAVPDEASYDPVALVDFLSARKITETLMTPTLLAAVLSRHSKIEEYFPELRTMWLNGEVVTTDLARRAMKALPKTRLLNCYSASETHEIACGDIREIIDNESPFCPVGPPMDPEHTYILDESGMKVDTGVSGELFIGGSLLARGYLNLPEVTAKAFQVDPFSKKEGARMYATGDSARVLSSGVLEITGRVGAMLKVRGYSVVPGKVENTIVEQLAVSHCAVVAHGDGLERQLVAYVVRDTAGPGDRSPLTIDESGFSPIARRTLSESLAQYMIPAMWVELDEIPTNEVSGKVDLKRLPPPITAESRKAALVNGVKPEENTKINIETIRESWAHTLGTVPNAITKEHDFFDLGGHSLTLADLATRLSRAFEFPVPVASLVVNPTLEGHMQALCSVRDGHTAAVQADLPAVLKADSILPNDIQPSSTKILALRDADTVMLTGATGYLGAFLLTDLLETTTARIVCLVRFSDPSEDDLPAGIARVRRNLLDMGLWKDSMLERIEVLPGNLSRRRLGLAPDAFDELATRVQVIIHAAATVNLVYPYAALRAANVVGTREVIRLACQGGATLQYISTNGVLPASKKGWSEETMLDVDDVPEKLADGYGQTKWVAEQLVLEAGRRGHPVRISRPGTISGHSVTGSANAWDLLNALIIESLHIGHAPDVEGWRTEMTPVDYVSRAIMAIANDTETKQIVFHLGEANPPQTKGIFEDLRELGYPTKPLGWDDWVTLWTEKRGSARGGEGNFSVDILRGGMPTVDFLEQIIVLDDEATTRTLIGLERPKIGVKLIETYARHWYARGWLPRPPSRKDGSSTATRIKKKGPLCGRVAVVTGASSGIGAAVALALANEGCHIALAARRTEVLEITRKKLQAQGIKAIVHKTDVTDKTQVELLMKATAEQLGPIDILVTCAGVMYFTMMVNVQTDEWERTVDVNCKGLLHCLGSTVPAMISRGSGHIVAISSDAGRKVFPGLGVYSASKFFVEATLQGLRAETADTGLRVTSIQPGNTNSELLAISTDAEAIKRYGEPTGAKVLDPEDVARSIVYALSQPEHVAVNEVMIEPREEPC</sequence>
<name>A0A9P7YVL7_9HELO</name>
<dbReference type="CDD" id="cd05235">
    <property type="entry name" value="SDR_e1"/>
    <property type="match status" value="1"/>
</dbReference>
<dbReference type="FunFam" id="3.40.50.720:FF:000047">
    <property type="entry name" value="NADP-dependent L-serine/L-allo-threonine dehydrogenase"/>
    <property type="match status" value="1"/>
</dbReference>
<dbReference type="GO" id="GO:0031177">
    <property type="term" value="F:phosphopantetheine binding"/>
    <property type="evidence" value="ECO:0007669"/>
    <property type="project" value="InterPro"/>
</dbReference>
<dbReference type="Gene3D" id="3.30.300.30">
    <property type="match status" value="1"/>
</dbReference>
<keyword evidence="7" id="KW-1185">Reference proteome</keyword>
<dbReference type="InterPro" id="IPR020806">
    <property type="entry name" value="PKS_PP-bd"/>
</dbReference>
<dbReference type="InterPro" id="IPR002347">
    <property type="entry name" value="SDR_fam"/>
</dbReference>
<dbReference type="GO" id="GO:0016616">
    <property type="term" value="F:oxidoreductase activity, acting on the CH-OH group of donors, NAD or NADP as acceptor"/>
    <property type="evidence" value="ECO:0007669"/>
    <property type="project" value="UniProtKB-ARBA"/>
</dbReference>
<dbReference type="InterPro" id="IPR020845">
    <property type="entry name" value="AMP-binding_CS"/>
</dbReference>
<dbReference type="PANTHER" id="PTHR44845:SF6">
    <property type="entry name" value="BETA-ALANINE-ACTIVATING ENZYME"/>
    <property type="match status" value="1"/>
</dbReference>
<dbReference type="InterPro" id="IPR013120">
    <property type="entry name" value="FAR_NAD-bd"/>
</dbReference>
<comment type="caution">
    <text evidence="6">The sequence shown here is derived from an EMBL/GenBank/DDBJ whole genome shotgun (WGS) entry which is preliminary data.</text>
</comment>
<dbReference type="CDD" id="cd05930">
    <property type="entry name" value="A_NRPS"/>
    <property type="match status" value="1"/>
</dbReference>
<accession>A0A9P7YVL7</accession>
<dbReference type="InterPro" id="IPR000873">
    <property type="entry name" value="AMP-dep_synth/lig_dom"/>
</dbReference>
<dbReference type="InterPro" id="IPR009081">
    <property type="entry name" value="PP-bd_ACP"/>
</dbReference>
<evidence type="ECO:0000256" key="2">
    <source>
        <dbReference type="ARBA" id="ARBA00022553"/>
    </source>
</evidence>
<dbReference type="Gene3D" id="3.40.50.720">
    <property type="entry name" value="NAD(P)-binding Rossmann-like Domain"/>
    <property type="match status" value="2"/>
</dbReference>
<dbReference type="SUPFAM" id="SSF47336">
    <property type="entry name" value="ACP-like"/>
    <property type="match status" value="1"/>
</dbReference>
<dbReference type="Pfam" id="PF00501">
    <property type="entry name" value="AMP-binding"/>
    <property type="match status" value="1"/>
</dbReference>
<dbReference type="InterPro" id="IPR057326">
    <property type="entry name" value="KR_dom"/>
</dbReference>
<dbReference type="Pfam" id="PF07993">
    <property type="entry name" value="NAD_binding_4"/>
    <property type="match status" value="1"/>
</dbReference>
<organism evidence="6 7">
    <name type="scientific">Calycina marina</name>
    <dbReference type="NCBI Taxonomy" id="1763456"/>
    <lineage>
        <taxon>Eukaryota</taxon>
        <taxon>Fungi</taxon>
        <taxon>Dikarya</taxon>
        <taxon>Ascomycota</taxon>
        <taxon>Pezizomycotina</taxon>
        <taxon>Leotiomycetes</taxon>
        <taxon>Helotiales</taxon>
        <taxon>Pezizellaceae</taxon>
        <taxon>Calycina</taxon>
    </lineage>
</organism>
<dbReference type="EMBL" id="MU254340">
    <property type="protein sequence ID" value="KAG9240803.1"/>
    <property type="molecule type" value="Genomic_DNA"/>
</dbReference>